<name>A0AAD4DXU1_9AGAM</name>
<organism evidence="2 3">
    <name type="scientific">Suillus fuscotomentosus</name>
    <dbReference type="NCBI Taxonomy" id="1912939"/>
    <lineage>
        <taxon>Eukaryota</taxon>
        <taxon>Fungi</taxon>
        <taxon>Dikarya</taxon>
        <taxon>Basidiomycota</taxon>
        <taxon>Agaricomycotina</taxon>
        <taxon>Agaricomycetes</taxon>
        <taxon>Agaricomycetidae</taxon>
        <taxon>Boletales</taxon>
        <taxon>Suillineae</taxon>
        <taxon>Suillaceae</taxon>
        <taxon>Suillus</taxon>
    </lineage>
</organism>
<gene>
    <name evidence="2" type="ORF">F5891DRAFT_1193679</name>
</gene>
<accession>A0AAD4DXU1</accession>
<evidence type="ECO:0000256" key="1">
    <source>
        <dbReference type="SAM" id="MobiDB-lite"/>
    </source>
</evidence>
<sequence length="254" mass="28607">MYSQLTTPPSSIATSKSPDNSPNSSRWLKSRHLSPKPYERQRAPIGDDSGSSDDELRVPPRIPHVIKNLSYSVKCAKSQLKKSCPNLDPGVDHQEPESQETLENGLRFISIQIVTQAIIAQQAKREWQHVLALATAWEVEADVQHATLSQLVLQQDAIRYARTSAEIKFLQDLLSRRNEMGREVDIDAKKKRYQREITAFLTADSQLDQAEGLACDLCQPENHVPGNNNTMEGKAFECELKDRLALNSEPEFDN</sequence>
<evidence type="ECO:0000313" key="3">
    <source>
        <dbReference type="Proteomes" id="UP001195769"/>
    </source>
</evidence>
<dbReference type="AlphaFoldDB" id="A0AAD4DXU1"/>
<evidence type="ECO:0000313" key="2">
    <source>
        <dbReference type="EMBL" id="KAG1895865.1"/>
    </source>
</evidence>
<comment type="caution">
    <text evidence="2">The sequence shown here is derived from an EMBL/GenBank/DDBJ whole genome shotgun (WGS) entry which is preliminary data.</text>
</comment>
<feature type="compositionally biased region" description="Polar residues" evidence="1">
    <location>
        <begin position="1"/>
        <end position="27"/>
    </location>
</feature>
<dbReference type="GeneID" id="64662101"/>
<feature type="region of interest" description="Disordered" evidence="1">
    <location>
        <begin position="1"/>
        <end position="58"/>
    </location>
</feature>
<proteinExistence type="predicted"/>
<dbReference type="EMBL" id="JABBWK010000061">
    <property type="protein sequence ID" value="KAG1895865.1"/>
    <property type="molecule type" value="Genomic_DNA"/>
</dbReference>
<protein>
    <submittedName>
        <fullName evidence="2">Uncharacterized protein</fullName>
    </submittedName>
</protein>
<dbReference type="RefSeq" id="XP_041221441.1">
    <property type="nucleotide sequence ID" value="XM_041367803.1"/>
</dbReference>
<keyword evidence="3" id="KW-1185">Reference proteome</keyword>
<dbReference type="Proteomes" id="UP001195769">
    <property type="component" value="Unassembled WGS sequence"/>
</dbReference>
<reference evidence="2" key="1">
    <citation type="journal article" date="2020" name="New Phytol.">
        <title>Comparative genomics reveals dynamic genome evolution in host specialist ectomycorrhizal fungi.</title>
        <authorList>
            <person name="Lofgren L.A."/>
            <person name="Nguyen N.H."/>
            <person name="Vilgalys R."/>
            <person name="Ruytinx J."/>
            <person name="Liao H.L."/>
            <person name="Branco S."/>
            <person name="Kuo A."/>
            <person name="LaButti K."/>
            <person name="Lipzen A."/>
            <person name="Andreopoulos W."/>
            <person name="Pangilinan J."/>
            <person name="Riley R."/>
            <person name="Hundley H."/>
            <person name="Na H."/>
            <person name="Barry K."/>
            <person name="Grigoriev I.V."/>
            <person name="Stajich J.E."/>
            <person name="Kennedy P.G."/>
        </authorList>
    </citation>
    <scope>NUCLEOTIDE SEQUENCE</scope>
    <source>
        <strain evidence="2">FC203</strain>
    </source>
</reference>